<dbReference type="AlphaFoldDB" id="A0A163IV53"/>
<protein>
    <submittedName>
        <fullName evidence="2">Uncharacterized protein</fullName>
    </submittedName>
</protein>
<feature type="signal peptide" evidence="1">
    <location>
        <begin position="1"/>
        <end position="21"/>
    </location>
</feature>
<organism evidence="2">
    <name type="scientific">Absidia glauca</name>
    <name type="common">Pin mould</name>
    <dbReference type="NCBI Taxonomy" id="4829"/>
    <lineage>
        <taxon>Eukaryota</taxon>
        <taxon>Fungi</taxon>
        <taxon>Fungi incertae sedis</taxon>
        <taxon>Mucoromycota</taxon>
        <taxon>Mucoromycotina</taxon>
        <taxon>Mucoromycetes</taxon>
        <taxon>Mucorales</taxon>
        <taxon>Cunninghamellaceae</taxon>
        <taxon>Absidia</taxon>
    </lineage>
</organism>
<evidence type="ECO:0000313" key="2">
    <source>
        <dbReference type="EMBL" id="SAL95514.1"/>
    </source>
</evidence>
<name>A0A163IV53_ABSGL</name>
<gene>
    <name evidence="2" type="primary">ABSGL_00843.1 scaffold 958</name>
</gene>
<feature type="chain" id="PRO_5007843359" evidence="1">
    <location>
        <begin position="22"/>
        <end position="107"/>
    </location>
</feature>
<reference evidence="2" key="1">
    <citation type="submission" date="2016-04" db="EMBL/GenBank/DDBJ databases">
        <authorList>
            <person name="Evans L.H."/>
            <person name="Alamgir A."/>
            <person name="Owens N."/>
            <person name="Weber N.D."/>
            <person name="Virtaneva K."/>
            <person name="Barbian K."/>
            <person name="Babar A."/>
            <person name="Rosenke K."/>
        </authorList>
    </citation>
    <scope>NUCLEOTIDE SEQUENCE [LARGE SCALE GENOMIC DNA]</scope>
    <source>
        <strain evidence="2">CBS 101.48</strain>
    </source>
</reference>
<dbReference type="EMBL" id="LT550334">
    <property type="protein sequence ID" value="SAL95514.1"/>
    <property type="molecule type" value="Genomic_DNA"/>
</dbReference>
<evidence type="ECO:0000313" key="3">
    <source>
        <dbReference type="Proteomes" id="UP000078561"/>
    </source>
</evidence>
<dbReference type="InParanoid" id="A0A163IV53"/>
<proteinExistence type="predicted"/>
<keyword evidence="1" id="KW-0732">Signal</keyword>
<evidence type="ECO:0000256" key="1">
    <source>
        <dbReference type="SAM" id="SignalP"/>
    </source>
</evidence>
<dbReference type="Proteomes" id="UP000078561">
    <property type="component" value="Unassembled WGS sequence"/>
</dbReference>
<accession>A0A163IV53</accession>
<keyword evidence="3" id="KW-1185">Reference proteome</keyword>
<sequence>MHSLFLTTLLATANFALLVNAQLPKIGATYTDGSQVSEETFDYGQCVPIHASLEEGLDHINLPLKSQCEFFYDNECQAPSSPTSTFEPGTHKIENFAHYGRCSPFSP</sequence>